<accession>A0A8K1G5T2</accession>
<dbReference type="AlphaFoldDB" id="A0A8K1G5T2"/>
<evidence type="ECO:0000313" key="2">
    <source>
        <dbReference type="Proteomes" id="UP000796761"/>
    </source>
</evidence>
<gene>
    <name evidence="1" type="ORF">HGM15179_014831</name>
</gene>
<comment type="caution">
    <text evidence="1">The sequence shown here is derived from an EMBL/GenBank/DDBJ whole genome shotgun (WGS) entry which is preliminary data.</text>
</comment>
<reference evidence="1" key="1">
    <citation type="submission" date="2019-04" db="EMBL/GenBank/DDBJ databases">
        <title>Genome assembly of Zosterops borbonicus 15179.</title>
        <authorList>
            <person name="Leroy T."/>
            <person name="Anselmetti Y."/>
            <person name="Tilak M.-K."/>
            <person name="Nabholz B."/>
        </authorList>
    </citation>
    <scope>NUCLEOTIDE SEQUENCE</scope>
    <source>
        <strain evidence="1">HGM_15179</strain>
        <tissue evidence="1">Muscle</tissue>
    </source>
</reference>
<sequence length="64" mass="7281">FRILILVFRSIEYLQEWQEYLSENDLGVLVEDKLPMSQQCVLVAKKAIGILGCIRKALPDGQGM</sequence>
<dbReference type="Proteomes" id="UP000796761">
    <property type="component" value="Unassembled WGS sequence"/>
</dbReference>
<keyword evidence="2" id="KW-1185">Reference proteome</keyword>
<feature type="non-terminal residue" evidence="1">
    <location>
        <position position="1"/>
    </location>
</feature>
<protein>
    <submittedName>
        <fullName evidence="1">Uncharacterized protein</fullName>
    </submittedName>
</protein>
<evidence type="ECO:0000313" key="1">
    <source>
        <dbReference type="EMBL" id="TRZ12282.1"/>
    </source>
</evidence>
<name>A0A8K1G5T2_9PASS</name>
<dbReference type="EMBL" id="SWJQ01000605">
    <property type="protein sequence ID" value="TRZ12282.1"/>
    <property type="molecule type" value="Genomic_DNA"/>
</dbReference>
<proteinExistence type="predicted"/>
<organism evidence="1 2">
    <name type="scientific">Zosterops borbonicus</name>
    <dbReference type="NCBI Taxonomy" id="364589"/>
    <lineage>
        <taxon>Eukaryota</taxon>
        <taxon>Metazoa</taxon>
        <taxon>Chordata</taxon>
        <taxon>Craniata</taxon>
        <taxon>Vertebrata</taxon>
        <taxon>Euteleostomi</taxon>
        <taxon>Archelosauria</taxon>
        <taxon>Archosauria</taxon>
        <taxon>Dinosauria</taxon>
        <taxon>Saurischia</taxon>
        <taxon>Theropoda</taxon>
        <taxon>Coelurosauria</taxon>
        <taxon>Aves</taxon>
        <taxon>Neognathae</taxon>
        <taxon>Neoaves</taxon>
        <taxon>Telluraves</taxon>
        <taxon>Australaves</taxon>
        <taxon>Passeriformes</taxon>
        <taxon>Sylvioidea</taxon>
        <taxon>Zosteropidae</taxon>
        <taxon>Zosterops</taxon>
    </lineage>
</organism>
<dbReference type="OrthoDB" id="9400850at2759"/>